<dbReference type="eggNOG" id="COG3153">
    <property type="taxonomic scope" value="Bacteria"/>
</dbReference>
<dbReference type="KEGG" id="ica:Intca_0269"/>
<dbReference type="AlphaFoldDB" id="E6S6T9"/>
<proteinExistence type="predicted"/>
<keyword evidence="5" id="KW-1185">Reference proteome</keyword>
<sequence length="334" mass="38134">MGTVQLDVNDDRLTRQAHQALTASRAVGRPWYEPPSFEETVVDWRHEDQAEPKEIWVAEHDGEVTGLAMLYLPMEDNTWLAWCDLHVHPEHRRRGHGSALMDRVVERAKDARRTSLVTEFMVPVDEPEHGYRRFVERHGYTLSNTEVVRHLDLPVPDSQLQHLDSASRPRWAGDYRLETYVNGVPEALQPSLCEVMNQLIVDAPTGEIEYEPESMSPGRYREHLGVERQMARTRLTTVALGAAGEVVGYSDLVLPAGAPTTVFQWGTYVHREHRGRRLGMAIKVENLRRLQADHPERRRVVTGNDGTNSWMVSINEALGFHVVELSPAYQRKLD</sequence>
<dbReference type="CDD" id="cd04301">
    <property type="entry name" value="NAT_SF"/>
    <property type="match status" value="1"/>
</dbReference>
<dbReference type="GO" id="GO:0016747">
    <property type="term" value="F:acyltransferase activity, transferring groups other than amino-acyl groups"/>
    <property type="evidence" value="ECO:0007669"/>
    <property type="project" value="InterPro"/>
</dbReference>
<organism evidence="4 5">
    <name type="scientific">Intrasporangium calvum (strain ATCC 23552 / DSM 43043 / JCM 3097 / NBRC 12989 / NCIMB 10167 / NRRL B-3866 / 7 KIP)</name>
    <dbReference type="NCBI Taxonomy" id="710696"/>
    <lineage>
        <taxon>Bacteria</taxon>
        <taxon>Bacillati</taxon>
        <taxon>Actinomycetota</taxon>
        <taxon>Actinomycetes</taxon>
        <taxon>Micrococcales</taxon>
        <taxon>Intrasporangiaceae</taxon>
        <taxon>Intrasporangium</taxon>
    </lineage>
</organism>
<protein>
    <submittedName>
        <fullName evidence="4">GCN5-related N-acetyltransferase</fullName>
    </submittedName>
</protein>
<dbReference type="Proteomes" id="UP000008914">
    <property type="component" value="Chromosome"/>
</dbReference>
<name>E6S6T9_INTC7</name>
<keyword evidence="1" id="KW-0808">Transferase</keyword>
<evidence type="ECO:0000256" key="1">
    <source>
        <dbReference type="ARBA" id="ARBA00022679"/>
    </source>
</evidence>
<evidence type="ECO:0000259" key="3">
    <source>
        <dbReference type="PROSITE" id="PS51186"/>
    </source>
</evidence>
<dbReference type="OrthoDB" id="4119890at2"/>
<evidence type="ECO:0000313" key="4">
    <source>
        <dbReference type="EMBL" id="ADU46825.1"/>
    </source>
</evidence>
<dbReference type="RefSeq" id="WP_013491147.1">
    <property type="nucleotide sequence ID" value="NC_014830.1"/>
</dbReference>
<evidence type="ECO:0000313" key="5">
    <source>
        <dbReference type="Proteomes" id="UP000008914"/>
    </source>
</evidence>
<dbReference type="SUPFAM" id="SSF55729">
    <property type="entry name" value="Acyl-CoA N-acyltransferases (Nat)"/>
    <property type="match status" value="2"/>
</dbReference>
<dbReference type="Gene3D" id="3.40.630.30">
    <property type="match status" value="1"/>
</dbReference>
<dbReference type="STRING" id="710696.Intca_0269"/>
<dbReference type="Pfam" id="PF00583">
    <property type="entry name" value="Acetyltransf_1"/>
    <property type="match status" value="1"/>
</dbReference>
<dbReference type="PANTHER" id="PTHR43877:SF1">
    <property type="entry name" value="ACETYLTRANSFERASE"/>
    <property type="match status" value="1"/>
</dbReference>
<dbReference type="HOGENOM" id="CLU_043786_0_0_11"/>
<dbReference type="InterPro" id="IPR016181">
    <property type="entry name" value="Acyl_CoA_acyltransferase"/>
</dbReference>
<dbReference type="InterPro" id="IPR000182">
    <property type="entry name" value="GNAT_dom"/>
</dbReference>
<keyword evidence="2" id="KW-0012">Acyltransferase</keyword>
<reference evidence="4 5" key="1">
    <citation type="journal article" date="2010" name="Stand. Genomic Sci.">
        <title>Complete genome sequence of Intrasporangium calvum type strain (7 KIP).</title>
        <authorList>
            <person name="Del Rio T.G."/>
            <person name="Chertkov O."/>
            <person name="Yasawong M."/>
            <person name="Lucas S."/>
            <person name="Deshpande S."/>
            <person name="Cheng J.F."/>
            <person name="Detter C."/>
            <person name="Tapia R."/>
            <person name="Han C."/>
            <person name="Goodwin L."/>
            <person name="Pitluck S."/>
            <person name="Liolios K."/>
            <person name="Ivanova N."/>
            <person name="Mavromatis K."/>
            <person name="Pati A."/>
            <person name="Chen A."/>
            <person name="Palaniappan K."/>
            <person name="Land M."/>
            <person name="Hauser L."/>
            <person name="Chang Y.J."/>
            <person name="Jeffries C.D."/>
            <person name="Rohde M."/>
            <person name="Pukall R."/>
            <person name="Sikorski J."/>
            <person name="Goker M."/>
            <person name="Woyke T."/>
            <person name="Bristow J."/>
            <person name="Eisen J.A."/>
            <person name="Markowitz V."/>
            <person name="Hugenholtz P."/>
            <person name="Kyrpides N.C."/>
            <person name="Klenk H.P."/>
            <person name="Lapidus A."/>
        </authorList>
    </citation>
    <scope>NUCLEOTIDE SEQUENCE [LARGE SCALE GENOMIC DNA]</scope>
    <source>
        <strain evidence="5">ATCC 23552 / DSM 43043 / JCM 3097 / NBRC 12989 / 7 KIP</strain>
    </source>
</reference>
<dbReference type="PANTHER" id="PTHR43877">
    <property type="entry name" value="AMINOALKYLPHOSPHONATE N-ACETYLTRANSFERASE-RELATED-RELATED"/>
    <property type="match status" value="1"/>
</dbReference>
<evidence type="ECO:0000256" key="2">
    <source>
        <dbReference type="ARBA" id="ARBA00023315"/>
    </source>
</evidence>
<feature type="domain" description="N-acetyltransferase" evidence="3">
    <location>
        <begin position="8"/>
        <end position="154"/>
    </location>
</feature>
<dbReference type="InterPro" id="IPR050832">
    <property type="entry name" value="Bact_Acetyltransf"/>
</dbReference>
<dbReference type="EMBL" id="CP002343">
    <property type="protein sequence ID" value="ADU46825.1"/>
    <property type="molecule type" value="Genomic_DNA"/>
</dbReference>
<accession>E6S6T9</accession>
<gene>
    <name evidence="4" type="ordered locus">Intca_0269</name>
</gene>
<dbReference type="PROSITE" id="PS51186">
    <property type="entry name" value="GNAT"/>
    <property type="match status" value="1"/>
</dbReference>